<sequence length="93" mass="9979">MGVGPACQRLGQESSSTFVFFFLPTKREQHGNTARTARPAEGDPMAARGGAEQLWRSPAGDHGAWRRGGKRRGMATIAELGLQVARAKGRVSD</sequence>
<name>A3ARQ5_ORYSJ</name>
<evidence type="ECO:0000313" key="1">
    <source>
        <dbReference type="EMBL" id="EAZ29994.1"/>
    </source>
</evidence>
<gene>
    <name evidence="1" type="ORF">OsJ_14056</name>
</gene>
<proteinExistence type="predicted"/>
<reference evidence="1" key="2">
    <citation type="submission" date="2008-12" db="EMBL/GenBank/DDBJ databases">
        <title>Improved gene annotation of the rice (Oryza sativa) genomes.</title>
        <authorList>
            <person name="Wang J."/>
            <person name="Li R."/>
            <person name="Fan W."/>
            <person name="Huang Q."/>
            <person name="Zhang J."/>
            <person name="Zhou Y."/>
            <person name="Hu Y."/>
            <person name="Zi S."/>
            <person name="Li J."/>
            <person name="Ni P."/>
            <person name="Zheng H."/>
            <person name="Zhang Y."/>
            <person name="Zhao M."/>
            <person name="Hao Q."/>
            <person name="McDermott J."/>
            <person name="Samudrala R."/>
            <person name="Kristiansen K."/>
            <person name="Wong G.K.-S."/>
        </authorList>
    </citation>
    <scope>NUCLEOTIDE SEQUENCE</scope>
</reference>
<dbReference type="AlphaFoldDB" id="A3ARQ5"/>
<reference evidence="1" key="1">
    <citation type="journal article" date="2005" name="PLoS Biol.">
        <title>The genomes of Oryza sativa: a history of duplications.</title>
        <authorList>
            <person name="Yu J."/>
            <person name="Wang J."/>
            <person name="Lin W."/>
            <person name="Li S."/>
            <person name="Li H."/>
            <person name="Zhou J."/>
            <person name="Ni P."/>
            <person name="Dong W."/>
            <person name="Hu S."/>
            <person name="Zeng C."/>
            <person name="Zhang J."/>
            <person name="Zhang Y."/>
            <person name="Li R."/>
            <person name="Xu Z."/>
            <person name="Li S."/>
            <person name="Li X."/>
            <person name="Zheng H."/>
            <person name="Cong L."/>
            <person name="Lin L."/>
            <person name="Yin J."/>
            <person name="Geng J."/>
            <person name="Li G."/>
            <person name="Shi J."/>
            <person name="Liu J."/>
            <person name="Lv H."/>
            <person name="Li J."/>
            <person name="Wang J."/>
            <person name="Deng Y."/>
            <person name="Ran L."/>
            <person name="Shi X."/>
            <person name="Wang X."/>
            <person name="Wu Q."/>
            <person name="Li C."/>
            <person name="Ren X."/>
            <person name="Wang J."/>
            <person name="Wang X."/>
            <person name="Li D."/>
            <person name="Liu D."/>
            <person name="Zhang X."/>
            <person name="Ji Z."/>
            <person name="Zhao W."/>
            <person name="Sun Y."/>
            <person name="Zhang Z."/>
            <person name="Bao J."/>
            <person name="Han Y."/>
            <person name="Dong L."/>
            <person name="Ji J."/>
            <person name="Chen P."/>
            <person name="Wu S."/>
            <person name="Liu J."/>
            <person name="Xiao Y."/>
            <person name="Bu D."/>
            <person name="Tan J."/>
            <person name="Yang L."/>
            <person name="Ye C."/>
            <person name="Zhang J."/>
            <person name="Xu J."/>
            <person name="Zhou Y."/>
            <person name="Yu Y."/>
            <person name="Zhang B."/>
            <person name="Zhuang S."/>
            <person name="Wei H."/>
            <person name="Liu B."/>
            <person name="Lei M."/>
            <person name="Yu H."/>
            <person name="Li Y."/>
            <person name="Xu H."/>
            <person name="Wei S."/>
            <person name="He X."/>
            <person name="Fang L."/>
            <person name="Zhang Z."/>
            <person name="Zhang Y."/>
            <person name="Huang X."/>
            <person name="Su Z."/>
            <person name="Tong W."/>
            <person name="Li J."/>
            <person name="Tong Z."/>
            <person name="Li S."/>
            <person name="Ye J."/>
            <person name="Wang L."/>
            <person name="Fang L."/>
            <person name="Lei T."/>
            <person name="Chen C."/>
            <person name="Chen H."/>
            <person name="Xu Z."/>
            <person name="Li H."/>
            <person name="Huang H."/>
            <person name="Zhang F."/>
            <person name="Xu H."/>
            <person name="Li N."/>
            <person name="Zhao C."/>
            <person name="Li S."/>
            <person name="Dong L."/>
            <person name="Huang Y."/>
            <person name="Li L."/>
            <person name="Xi Y."/>
            <person name="Qi Q."/>
            <person name="Li W."/>
            <person name="Zhang B."/>
            <person name="Hu W."/>
            <person name="Zhang Y."/>
            <person name="Tian X."/>
            <person name="Jiao Y."/>
            <person name="Liang X."/>
            <person name="Jin J."/>
            <person name="Gao L."/>
            <person name="Zheng W."/>
            <person name="Hao B."/>
            <person name="Liu S."/>
            <person name="Wang W."/>
            <person name="Yuan L."/>
            <person name="Cao M."/>
            <person name="McDermott J."/>
            <person name="Samudrala R."/>
            <person name="Wang J."/>
            <person name="Wong G.K."/>
            <person name="Yang H."/>
        </authorList>
    </citation>
    <scope>NUCLEOTIDE SEQUENCE [LARGE SCALE GENOMIC DNA]</scope>
</reference>
<dbReference type="Proteomes" id="UP000007752">
    <property type="component" value="Chromosome 4"/>
</dbReference>
<accession>A3ARQ5</accession>
<protein>
    <submittedName>
        <fullName evidence="1">Uncharacterized protein</fullName>
    </submittedName>
</protein>
<organism evidence="1">
    <name type="scientific">Oryza sativa subsp. japonica</name>
    <name type="common">Rice</name>
    <dbReference type="NCBI Taxonomy" id="39947"/>
    <lineage>
        <taxon>Eukaryota</taxon>
        <taxon>Viridiplantae</taxon>
        <taxon>Streptophyta</taxon>
        <taxon>Embryophyta</taxon>
        <taxon>Tracheophyta</taxon>
        <taxon>Spermatophyta</taxon>
        <taxon>Magnoliopsida</taxon>
        <taxon>Liliopsida</taxon>
        <taxon>Poales</taxon>
        <taxon>Poaceae</taxon>
        <taxon>BOP clade</taxon>
        <taxon>Oryzoideae</taxon>
        <taxon>Oryzeae</taxon>
        <taxon>Oryzinae</taxon>
        <taxon>Oryza</taxon>
        <taxon>Oryza sativa</taxon>
    </lineage>
</organism>
<dbReference type="EMBL" id="CM000141">
    <property type="protein sequence ID" value="EAZ29994.1"/>
    <property type="molecule type" value="Genomic_DNA"/>
</dbReference>